<keyword evidence="2" id="KW-1133">Transmembrane helix</keyword>
<protein>
    <submittedName>
        <fullName evidence="3">Uncharacterized protein</fullName>
    </submittedName>
</protein>
<evidence type="ECO:0000256" key="2">
    <source>
        <dbReference type="SAM" id="Phobius"/>
    </source>
</evidence>
<accession>A0A7S1Z299</accession>
<feature type="compositionally biased region" description="Polar residues" evidence="1">
    <location>
        <begin position="195"/>
        <end position="208"/>
    </location>
</feature>
<dbReference type="AlphaFoldDB" id="A0A7S1Z299"/>
<proteinExistence type="predicted"/>
<feature type="transmembrane region" description="Helical" evidence="2">
    <location>
        <begin position="492"/>
        <end position="511"/>
    </location>
</feature>
<keyword evidence="2" id="KW-0472">Membrane</keyword>
<evidence type="ECO:0000256" key="1">
    <source>
        <dbReference type="SAM" id="MobiDB-lite"/>
    </source>
</evidence>
<feature type="compositionally biased region" description="Basic and acidic residues" evidence="1">
    <location>
        <begin position="293"/>
        <end position="309"/>
    </location>
</feature>
<feature type="transmembrane region" description="Helical" evidence="2">
    <location>
        <begin position="393"/>
        <end position="412"/>
    </location>
</feature>
<dbReference type="EMBL" id="HBGO01006764">
    <property type="protein sequence ID" value="CAD9326513.1"/>
    <property type="molecule type" value="Transcribed_RNA"/>
</dbReference>
<sequence>MSPDPVVVKLDGDNAGLLVATNATSTFDEKEKARRNAKDEYDRFVKGAGLGDSDDGGSEPVEEFEDIHGAFDEQKEVKGGGYSDIQPKNSTLTGGVTLATDTEMTLSQRSGLSDADSGHVVDGELERAMADCGIGDLSTSIRVEDNSILVGPESGNLEVAFARSGAGNLSGSLGSQDLGEAAGGGLVGAGLKPTELSSGRRSRSTSNIPPGPIYSKPNSTHLPRAARPPHLAMSGRATSKATFEREMSEAGIGISLVAVNDLMGSLESSAQTNLASGKSWGTIDTSWQMGRRGSLDRSRRRNSMDKMWSDDEESENENKPGHVVVLPDSFGDKDRVSTGNDGALKRVRFSDGNISGHEKMAEDSKEKEEEEEELMSPEVKNFLSLSIRPLGPFLPIALELLCLLVTFLTTAVEGLVAISEVMEAAVQVIEEASAQPKYVPEKKMRRPSQTKRVAPDQDSDRDWVSIVVRFVMFLLLVTMFLGPLFVLRATLVGVQILVVAMVCFLHITVVGKNVDGYE</sequence>
<name>A0A7S1Z299_TRICV</name>
<feature type="transmembrane region" description="Helical" evidence="2">
    <location>
        <begin position="466"/>
        <end position="486"/>
    </location>
</feature>
<organism evidence="3">
    <name type="scientific">Trieres chinensis</name>
    <name type="common">Marine centric diatom</name>
    <name type="synonym">Odontella sinensis</name>
    <dbReference type="NCBI Taxonomy" id="1514140"/>
    <lineage>
        <taxon>Eukaryota</taxon>
        <taxon>Sar</taxon>
        <taxon>Stramenopiles</taxon>
        <taxon>Ochrophyta</taxon>
        <taxon>Bacillariophyta</taxon>
        <taxon>Mediophyceae</taxon>
        <taxon>Biddulphiophycidae</taxon>
        <taxon>Eupodiscales</taxon>
        <taxon>Parodontellaceae</taxon>
        <taxon>Trieres</taxon>
    </lineage>
</organism>
<evidence type="ECO:0000313" key="3">
    <source>
        <dbReference type="EMBL" id="CAD9326513.1"/>
    </source>
</evidence>
<reference evidence="3" key="1">
    <citation type="submission" date="2021-01" db="EMBL/GenBank/DDBJ databases">
        <authorList>
            <person name="Corre E."/>
            <person name="Pelletier E."/>
            <person name="Niang G."/>
            <person name="Scheremetjew M."/>
            <person name="Finn R."/>
            <person name="Kale V."/>
            <person name="Holt S."/>
            <person name="Cochrane G."/>
            <person name="Meng A."/>
            <person name="Brown T."/>
            <person name="Cohen L."/>
        </authorList>
    </citation>
    <scope>NUCLEOTIDE SEQUENCE</scope>
    <source>
        <strain evidence="3">Grunow 1884</strain>
    </source>
</reference>
<feature type="region of interest" description="Disordered" evidence="1">
    <location>
        <begin position="271"/>
        <end position="341"/>
    </location>
</feature>
<gene>
    <name evidence="3" type="ORF">OSIN01602_LOCUS3806</name>
</gene>
<keyword evidence="2" id="KW-0812">Transmembrane</keyword>
<feature type="region of interest" description="Disordered" evidence="1">
    <location>
        <begin position="191"/>
        <end position="227"/>
    </location>
</feature>